<feature type="repeat" description="PPR" evidence="2">
    <location>
        <begin position="566"/>
        <end position="600"/>
    </location>
</feature>
<feature type="repeat" description="PPR" evidence="2">
    <location>
        <begin position="496"/>
        <end position="530"/>
    </location>
</feature>
<evidence type="ECO:0008006" key="5">
    <source>
        <dbReference type="Google" id="ProtNLM"/>
    </source>
</evidence>
<dbReference type="SUPFAM" id="SSF81901">
    <property type="entry name" value="HCP-like"/>
    <property type="match status" value="1"/>
</dbReference>
<dbReference type="PANTHER" id="PTHR47942:SF16">
    <property type="entry name" value="PENTATRICOPEPTIDE REPEAT DOMAIN CONTAINING PROTEIN-RELATED"/>
    <property type="match status" value="1"/>
</dbReference>
<accession>A0A5J4ZNI6</accession>
<feature type="repeat" description="PPR" evidence="2">
    <location>
        <begin position="289"/>
        <end position="323"/>
    </location>
</feature>
<dbReference type="EMBL" id="CM018049">
    <property type="protein sequence ID" value="KAA8519256.1"/>
    <property type="molecule type" value="Genomic_DNA"/>
</dbReference>
<dbReference type="AlphaFoldDB" id="A0A5J4ZNI6"/>
<proteinExistence type="predicted"/>
<name>A0A5J4ZNI6_9ASTE</name>
<evidence type="ECO:0000256" key="1">
    <source>
        <dbReference type="ARBA" id="ARBA00022737"/>
    </source>
</evidence>
<dbReference type="Pfam" id="PF13041">
    <property type="entry name" value="PPR_2"/>
    <property type="match status" value="5"/>
</dbReference>
<protein>
    <recommendedName>
        <fullName evidence="5">Pentacotripeptide-repeat region of PRORP domain-containing protein</fullName>
    </recommendedName>
</protein>
<evidence type="ECO:0000256" key="2">
    <source>
        <dbReference type="PROSITE-ProRule" id="PRU00708"/>
    </source>
</evidence>
<keyword evidence="4" id="KW-1185">Reference proteome</keyword>
<evidence type="ECO:0000313" key="4">
    <source>
        <dbReference type="Proteomes" id="UP000325577"/>
    </source>
</evidence>
<dbReference type="Proteomes" id="UP000325577">
    <property type="component" value="Linkage Group LG6"/>
</dbReference>
<dbReference type="InterPro" id="IPR002885">
    <property type="entry name" value="PPR_rpt"/>
</dbReference>
<organism evidence="3 4">
    <name type="scientific">Nyssa sinensis</name>
    <dbReference type="NCBI Taxonomy" id="561372"/>
    <lineage>
        <taxon>Eukaryota</taxon>
        <taxon>Viridiplantae</taxon>
        <taxon>Streptophyta</taxon>
        <taxon>Embryophyta</taxon>
        <taxon>Tracheophyta</taxon>
        <taxon>Spermatophyta</taxon>
        <taxon>Magnoliopsida</taxon>
        <taxon>eudicotyledons</taxon>
        <taxon>Gunneridae</taxon>
        <taxon>Pentapetalae</taxon>
        <taxon>asterids</taxon>
        <taxon>Cornales</taxon>
        <taxon>Nyssaceae</taxon>
        <taxon>Nyssa</taxon>
    </lineage>
</organism>
<feature type="repeat" description="PPR" evidence="2">
    <location>
        <begin position="426"/>
        <end position="460"/>
    </location>
</feature>
<feature type="repeat" description="PPR" evidence="2">
    <location>
        <begin position="601"/>
        <end position="635"/>
    </location>
</feature>
<dbReference type="InterPro" id="IPR051222">
    <property type="entry name" value="PPR/CCM1_RNA-binding"/>
</dbReference>
<dbReference type="Pfam" id="PF01535">
    <property type="entry name" value="PPR"/>
    <property type="match status" value="3"/>
</dbReference>
<feature type="repeat" description="PPR" evidence="2">
    <location>
        <begin position="461"/>
        <end position="495"/>
    </location>
</feature>
<feature type="repeat" description="PPR" evidence="2">
    <location>
        <begin position="324"/>
        <end position="358"/>
    </location>
</feature>
<feature type="repeat" description="PPR" evidence="2">
    <location>
        <begin position="391"/>
        <end position="425"/>
    </location>
</feature>
<dbReference type="PANTHER" id="PTHR47942">
    <property type="entry name" value="TETRATRICOPEPTIDE REPEAT (TPR)-LIKE SUPERFAMILY PROTEIN-RELATED"/>
    <property type="match status" value="1"/>
</dbReference>
<dbReference type="Pfam" id="PF12854">
    <property type="entry name" value="PPR_1"/>
    <property type="match status" value="1"/>
</dbReference>
<sequence>MRVPFSVINVVSAGLKLIFGRKITSKFFSSANLALNSTYFLEDEVFILEDSKSIDDLLPNLRCISAERTGHNDLFLGGNDTSEFVDNDSLVYKYQNAEDDELKRIKLILINRGWNLGSQYGYRIDLNQSNIVRILNDLFEESSDAALALYFFLWSESCTGSKHTIRTICTMIHILVAGNMNYRAMDLILCLVRKNNAEDWWYTLLLRILHETRTERRVLVTVYSMLVNCYVKENMINVALKLTCQMKHLNIFPSIGVCNSLLRALLASELMELAWDFLEEMQSQGMGFNASIISLFICKYCTTGNIDAGLELLMKMKKHGINPDVVAYTIVIDSLCKRSHLKEATSVLFKMTQMGISLDSVSFSSVIDGFCKVGKSEKAIDILKIFSLSPNVYVYNSFISKLCTDGDMVAACNIFHEMSELGLLPDCFSYTTIIGGYCKMGEIKKALYFLGKMLRSGIKPSVATYTTLIDGYCKSDNMDMAEHLFQKMMTEGLVPDVVSYNALMNGYGKKGQLHKAFELLDMMRSADVSPDTVTYNTLIHSLVVRGFMNEAKDLLDELIKRGFSPDVVTFTGIIDGFSKKGNFEEAFLVWFYMSEHHVKPDVVTCSALLNGYCRERHMEEANDLFCKMLDIGLIPDLMLYNTLIHGFCSVGNIDDACHLVNMMVERGIIPNEVTHRALILGCEKKWVKNPVEAAAFKLQQILLKYSVHIDIDQ</sequence>
<reference evidence="3 4" key="1">
    <citation type="submission" date="2019-09" db="EMBL/GenBank/DDBJ databases">
        <title>A chromosome-level genome assembly of the Chinese tupelo Nyssa sinensis.</title>
        <authorList>
            <person name="Yang X."/>
            <person name="Kang M."/>
            <person name="Yang Y."/>
            <person name="Xiong H."/>
            <person name="Wang M."/>
            <person name="Zhang Z."/>
            <person name="Wang Z."/>
            <person name="Wu H."/>
            <person name="Ma T."/>
            <person name="Liu J."/>
            <person name="Xi Z."/>
        </authorList>
    </citation>
    <scope>NUCLEOTIDE SEQUENCE [LARGE SCALE GENOMIC DNA]</scope>
    <source>
        <strain evidence="3">J267</strain>
        <tissue evidence="3">Leaf</tissue>
    </source>
</reference>
<feature type="repeat" description="PPR" evidence="2">
    <location>
        <begin position="531"/>
        <end position="565"/>
    </location>
</feature>
<dbReference type="InterPro" id="IPR011990">
    <property type="entry name" value="TPR-like_helical_dom_sf"/>
</dbReference>
<dbReference type="NCBIfam" id="TIGR00756">
    <property type="entry name" value="PPR"/>
    <property type="match status" value="13"/>
</dbReference>
<feature type="repeat" description="PPR" evidence="2">
    <location>
        <begin position="636"/>
        <end position="670"/>
    </location>
</feature>
<dbReference type="OrthoDB" id="185373at2759"/>
<evidence type="ECO:0000313" key="3">
    <source>
        <dbReference type="EMBL" id="KAA8519256.1"/>
    </source>
</evidence>
<dbReference type="Gene3D" id="1.25.40.10">
    <property type="entry name" value="Tetratricopeptide repeat domain"/>
    <property type="match status" value="6"/>
</dbReference>
<keyword evidence="1" id="KW-0677">Repeat</keyword>
<dbReference type="PROSITE" id="PS51375">
    <property type="entry name" value="PPR"/>
    <property type="match status" value="10"/>
</dbReference>
<gene>
    <name evidence="3" type="ORF">F0562_013512</name>
</gene>